<dbReference type="Pfam" id="PF00226">
    <property type="entry name" value="DnaJ"/>
    <property type="match status" value="1"/>
</dbReference>
<keyword evidence="4" id="KW-1185">Reference proteome</keyword>
<sequence length="141" mass="15722">MRIPEGSAYAVLGVGRQTDAASLKAIYKSLAQQWHPDRHQGATREEAEQKFQEISEAYQTLSDPIKRAMYDEELDRAKTTAEAAKAAKRFRAGTWNTEVPDMRARLRDAKKEEPGMPPHIIAGTLLLVTGNFILVVNWLGG</sequence>
<keyword evidence="1" id="KW-0812">Transmembrane</keyword>
<dbReference type="PROSITE" id="PS00636">
    <property type="entry name" value="DNAJ_1"/>
    <property type="match status" value="1"/>
</dbReference>
<dbReference type="Gene3D" id="1.10.287.110">
    <property type="entry name" value="DnaJ domain"/>
    <property type="match status" value="1"/>
</dbReference>
<keyword evidence="1" id="KW-0472">Membrane</keyword>
<dbReference type="PRINTS" id="PR00625">
    <property type="entry name" value="JDOMAIN"/>
</dbReference>
<dbReference type="InterPro" id="IPR001623">
    <property type="entry name" value="DnaJ_domain"/>
</dbReference>
<reference evidence="4" key="1">
    <citation type="journal article" date="2015" name="PLoS Genet.">
        <title>Genome Sequence and Transcriptome Analyses of Chrysochromulina tobin: Metabolic Tools for Enhanced Algal Fitness in the Prominent Order Prymnesiales (Haptophyceae).</title>
        <authorList>
            <person name="Hovde B.T."/>
            <person name="Deodato C.R."/>
            <person name="Hunsperger H.M."/>
            <person name="Ryken S.A."/>
            <person name="Yost W."/>
            <person name="Jha R.K."/>
            <person name="Patterson J."/>
            <person name="Monnat R.J. Jr."/>
            <person name="Barlow S.B."/>
            <person name="Starkenburg S.R."/>
            <person name="Cattolico R.A."/>
        </authorList>
    </citation>
    <scope>NUCLEOTIDE SEQUENCE</scope>
    <source>
        <strain evidence="4">CCMP291</strain>
    </source>
</reference>
<dbReference type="CDD" id="cd06257">
    <property type="entry name" value="DnaJ"/>
    <property type="match status" value="1"/>
</dbReference>
<proteinExistence type="predicted"/>
<dbReference type="OrthoDB" id="10250354at2759"/>
<feature type="transmembrane region" description="Helical" evidence="1">
    <location>
        <begin position="120"/>
        <end position="140"/>
    </location>
</feature>
<dbReference type="PANTHER" id="PTHR24074">
    <property type="entry name" value="CO-CHAPERONE PROTEIN DJLA"/>
    <property type="match status" value="1"/>
</dbReference>
<accession>A0A0M0LPE4</accession>
<evidence type="ECO:0000313" key="4">
    <source>
        <dbReference type="Proteomes" id="UP000037460"/>
    </source>
</evidence>
<dbReference type="PROSITE" id="PS50076">
    <property type="entry name" value="DNAJ_2"/>
    <property type="match status" value="1"/>
</dbReference>
<evidence type="ECO:0000313" key="3">
    <source>
        <dbReference type="EMBL" id="KOO52935.1"/>
    </source>
</evidence>
<keyword evidence="1" id="KW-1133">Transmembrane helix</keyword>
<evidence type="ECO:0000259" key="2">
    <source>
        <dbReference type="PROSITE" id="PS50076"/>
    </source>
</evidence>
<dbReference type="InterPro" id="IPR050817">
    <property type="entry name" value="DjlA_DnaK_co-chaperone"/>
</dbReference>
<gene>
    <name evidence="3" type="ORF">Ctob_013497</name>
</gene>
<dbReference type="SUPFAM" id="SSF46565">
    <property type="entry name" value="Chaperone J-domain"/>
    <property type="match status" value="1"/>
</dbReference>
<dbReference type="Proteomes" id="UP000037460">
    <property type="component" value="Unassembled WGS sequence"/>
</dbReference>
<dbReference type="EMBL" id="JWZX01000452">
    <property type="protein sequence ID" value="KOO52935.1"/>
    <property type="molecule type" value="Genomic_DNA"/>
</dbReference>
<evidence type="ECO:0000256" key="1">
    <source>
        <dbReference type="SAM" id="Phobius"/>
    </source>
</evidence>
<dbReference type="InterPro" id="IPR036869">
    <property type="entry name" value="J_dom_sf"/>
</dbReference>
<organism evidence="3 4">
    <name type="scientific">Chrysochromulina tobinii</name>
    <dbReference type="NCBI Taxonomy" id="1460289"/>
    <lineage>
        <taxon>Eukaryota</taxon>
        <taxon>Haptista</taxon>
        <taxon>Haptophyta</taxon>
        <taxon>Prymnesiophyceae</taxon>
        <taxon>Prymnesiales</taxon>
        <taxon>Chrysochromulinaceae</taxon>
        <taxon>Chrysochromulina</taxon>
    </lineage>
</organism>
<comment type="caution">
    <text evidence="3">The sequence shown here is derived from an EMBL/GenBank/DDBJ whole genome shotgun (WGS) entry which is preliminary data.</text>
</comment>
<feature type="domain" description="J" evidence="2">
    <location>
        <begin position="7"/>
        <end position="74"/>
    </location>
</feature>
<dbReference type="SMART" id="SM00271">
    <property type="entry name" value="DnaJ"/>
    <property type="match status" value="1"/>
</dbReference>
<protein>
    <submittedName>
        <fullName evidence="3">Chaperone protein</fullName>
    </submittedName>
</protein>
<dbReference type="InterPro" id="IPR018253">
    <property type="entry name" value="DnaJ_domain_CS"/>
</dbReference>
<dbReference type="AlphaFoldDB" id="A0A0M0LPE4"/>
<name>A0A0M0LPE4_9EUKA</name>